<evidence type="ECO:0000259" key="5">
    <source>
        <dbReference type="PROSITE" id="PS51746"/>
    </source>
</evidence>
<dbReference type="GO" id="GO:0005739">
    <property type="term" value="C:mitochondrion"/>
    <property type="evidence" value="ECO:0007669"/>
    <property type="project" value="TreeGrafter"/>
</dbReference>
<accession>A0A1G4ME58</accession>
<dbReference type="EMBL" id="LT598488">
    <property type="protein sequence ID" value="SCW02051.1"/>
    <property type="molecule type" value="Genomic_DNA"/>
</dbReference>
<reference evidence="7" key="1">
    <citation type="submission" date="2016-03" db="EMBL/GenBank/DDBJ databases">
        <authorList>
            <person name="Devillers H."/>
        </authorList>
    </citation>
    <scope>NUCLEOTIDE SEQUENCE [LARGE SCALE GENOMIC DNA]</scope>
</reference>
<keyword evidence="7" id="KW-1185">Reference proteome</keyword>
<protein>
    <submittedName>
        <fullName evidence="6">LAFE_0E13080g1_1</fullName>
    </submittedName>
</protein>
<dbReference type="Pfam" id="PF00481">
    <property type="entry name" value="PP2C"/>
    <property type="match status" value="1"/>
</dbReference>
<evidence type="ECO:0000256" key="1">
    <source>
        <dbReference type="ARBA" id="ARBA00022723"/>
    </source>
</evidence>
<dbReference type="GO" id="GO:0004741">
    <property type="term" value="F:[pyruvate dehydrogenase (acetyl-transferring)]-phosphatase activity"/>
    <property type="evidence" value="ECO:0007669"/>
    <property type="project" value="TreeGrafter"/>
</dbReference>
<dbReference type="CDD" id="cd00143">
    <property type="entry name" value="PP2Cc"/>
    <property type="match status" value="1"/>
</dbReference>
<comment type="similarity">
    <text evidence="4">Belongs to the PP2C family.</text>
</comment>
<dbReference type="InterPro" id="IPR001932">
    <property type="entry name" value="PPM-type_phosphatase-like_dom"/>
</dbReference>
<dbReference type="InterPro" id="IPR015655">
    <property type="entry name" value="PP2C"/>
</dbReference>
<dbReference type="AlphaFoldDB" id="A0A1G4ME58"/>
<keyword evidence="2 4" id="KW-0378">Hydrolase</keyword>
<dbReference type="PANTHER" id="PTHR13832:SF792">
    <property type="entry name" value="GM14286P"/>
    <property type="match status" value="1"/>
</dbReference>
<name>A0A1G4ME58_LACFM</name>
<feature type="domain" description="PPM-type phosphatase" evidence="5">
    <location>
        <begin position="112"/>
        <end position="481"/>
    </location>
</feature>
<dbReference type="SMART" id="SM00332">
    <property type="entry name" value="PP2Cc"/>
    <property type="match status" value="1"/>
</dbReference>
<proteinExistence type="inferred from homology"/>
<evidence type="ECO:0000256" key="2">
    <source>
        <dbReference type="ARBA" id="ARBA00022801"/>
    </source>
</evidence>
<dbReference type="OMA" id="DHNAWNP"/>
<evidence type="ECO:0000256" key="3">
    <source>
        <dbReference type="ARBA" id="ARBA00022912"/>
    </source>
</evidence>
<dbReference type="Gene3D" id="3.60.40.10">
    <property type="entry name" value="PPM-type phosphatase domain"/>
    <property type="match status" value="1"/>
</dbReference>
<dbReference type="GO" id="GO:0046872">
    <property type="term" value="F:metal ion binding"/>
    <property type="evidence" value="ECO:0007669"/>
    <property type="project" value="UniProtKB-KW"/>
</dbReference>
<sequence length="508" mass="56131">MSTSILRNYSAKLFSKYCLRTTRNALLVVGSATLLSYPLWGNHHVSSETVTGIKQYTTESSDSENVSTISLLSDKEVTQRLRQQEQSYYVQRGRRVIRYDVAQLPSNAPIEDNHVEQVITVPGPDGQDDDLYFFGVFDGHGGPYTSSKLAKSLVPYVAHQLSQVYTETNETLTSDAVDSAFKNAFKNLDRDITEVSLGNLFSSPSKENLAQALPAISGACALLTMYDSMNSTLKCAVTGDSRALLASVDENGQWTVQSLSIDQTGDNPEEVDRIRSEHPGEPNVIRNGRILGSLQPSRAFGDYRYKIKEIGGKTVADLPGHMKVYFRREPRDFLTPPYVTAEPVVTSAKVGQNSKFMVLASDGLFELLSNEDVAALVIKWMEKNKVTPFAKTLAASGPQAKLPSVTDISEYKEAQRPAFRYRSKQKNAAEYLMEDSNVSTHLIRNALSARGNKEYVSTLVSIPSPMSRKYRDDLTVTVVFFGGEEDLSHVDGQLLLNHDATAGLEPKL</sequence>
<gene>
    <name evidence="6" type="ORF">LAFE_0E13080G</name>
</gene>
<organism evidence="6 7">
    <name type="scientific">Lachancea fermentati</name>
    <name type="common">Zygosaccharomyces fermentati</name>
    <dbReference type="NCBI Taxonomy" id="4955"/>
    <lineage>
        <taxon>Eukaryota</taxon>
        <taxon>Fungi</taxon>
        <taxon>Dikarya</taxon>
        <taxon>Ascomycota</taxon>
        <taxon>Saccharomycotina</taxon>
        <taxon>Saccharomycetes</taxon>
        <taxon>Saccharomycetales</taxon>
        <taxon>Saccharomycetaceae</taxon>
        <taxon>Lachancea</taxon>
    </lineage>
</organism>
<keyword evidence="3 4" id="KW-0904">Protein phosphatase</keyword>
<dbReference type="InterPro" id="IPR000222">
    <property type="entry name" value="PP2C_BS"/>
</dbReference>
<evidence type="ECO:0000313" key="6">
    <source>
        <dbReference type="EMBL" id="SCW02051.1"/>
    </source>
</evidence>
<evidence type="ECO:0000313" key="7">
    <source>
        <dbReference type="Proteomes" id="UP000190831"/>
    </source>
</evidence>
<dbReference type="PANTHER" id="PTHR13832">
    <property type="entry name" value="PROTEIN PHOSPHATASE 2C"/>
    <property type="match status" value="1"/>
</dbReference>
<dbReference type="PROSITE" id="PS51746">
    <property type="entry name" value="PPM_2"/>
    <property type="match status" value="1"/>
</dbReference>
<keyword evidence="1" id="KW-0479">Metal-binding</keyword>
<dbReference type="InterPro" id="IPR036457">
    <property type="entry name" value="PPM-type-like_dom_sf"/>
</dbReference>
<dbReference type="PROSITE" id="PS01032">
    <property type="entry name" value="PPM_1"/>
    <property type="match status" value="1"/>
</dbReference>
<evidence type="ECO:0000256" key="4">
    <source>
        <dbReference type="RuleBase" id="RU003465"/>
    </source>
</evidence>
<dbReference type="STRING" id="4955.A0A1G4ME58"/>
<dbReference type="SUPFAM" id="SSF81606">
    <property type="entry name" value="PP2C-like"/>
    <property type="match status" value="1"/>
</dbReference>
<dbReference type="Proteomes" id="UP000190831">
    <property type="component" value="Chromosome E"/>
</dbReference>
<dbReference type="OrthoDB" id="420076at2759"/>